<dbReference type="Gene3D" id="3.30.1360.120">
    <property type="entry name" value="Probable tRNA modification gtpase trme, domain 1"/>
    <property type="match status" value="1"/>
</dbReference>
<evidence type="ECO:0008006" key="3">
    <source>
        <dbReference type="Google" id="ProtNLM"/>
    </source>
</evidence>
<reference evidence="1 2" key="1">
    <citation type="submission" date="2021-05" db="EMBL/GenBank/DDBJ databases">
        <title>Bacteria Genome sequencing.</title>
        <authorList>
            <person name="Takabe Y."/>
            <person name="Nakajima Y."/>
            <person name="Suzuki S."/>
            <person name="Shiozaki T."/>
        </authorList>
    </citation>
    <scope>NUCLEOTIDE SEQUENCE [LARGE SCALE GENOMIC DNA]</scope>
    <source>
        <strain evidence="1 2">AI_62</strain>
    </source>
</reference>
<dbReference type="RefSeq" id="WP_220747428.1">
    <property type="nucleotide sequence ID" value="NZ_BPFH01000001.1"/>
</dbReference>
<comment type="caution">
    <text evidence="1">The sequence shown here is derived from an EMBL/GenBank/DDBJ whole genome shotgun (WGS) entry which is preliminary data.</text>
</comment>
<evidence type="ECO:0000313" key="2">
    <source>
        <dbReference type="Proteomes" id="UP000786693"/>
    </source>
</evidence>
<keyword evidence="2" id="KW-1185">Reference proteome</keyword>
<organism evidence="1 2">
    <name type="scientific">Jannaschia pagri</name>
    <dbReference type="NCBI Taxonomy" id="2829797"/>
    <lineage>
        <taxon>Bacteria</taxon>
        <taxon>Pseudomonadati</taxon>
        <taxon>Pseudomonadota</taxon>
        <taxon>Alphaproteobacteria</taxon>
        <taxon>Rhodobacterales</taxon>
        <taxon>Roseobacteraceae</taxon>
        <taxon>Jannaschia</taxon>
    </lineage>
</organism>
<evidence type="ECO:0000313" key="1">
    <source>
        <dbReference type="EMBL" id="GIT93925.1"/>
    </source>
</evidence>
<dbReference type="SUPFAM" id="SSF103025">
    <property type="entry name" value="Folate-binding domain"/>
    <property type="match status" value="1"/>
</dbReference>
<dbReference type="Proteomes" id="UP000786693">
    <property type="component" value="Unassembled WGS sequence"/>
</dbReference>
<dbReference type="InterPro" id="IPR027266">
    <property type="entry name" value="TrmE/GcvT-like"/>
</dbReference>
<protein>
    <recommendedName>
        <fullName evidence="3">Sarcosine oxidase subunit gamma</fullName>
    </recommendedName>
</protein>
<accession>A0ABQ4NHN5</accession>
<name>A0ABQ4NHN5_9RHOB</name>
<sequence>MTDLTAHDPAEDLLPLHHGDVRLSTYRPEAITSLMPLRGAAIAIPDPGRAEAMLGGLLLWSGRNQGMLLGPPPANLDKVAMTDQSDAWTILRLEGPGVDQVLSRLTPLDLNPAIFKPGRTARSLLGHMNALFHRRDAEIFDIWVFRSMAGSAIHDIERAMRGLAARQTL</sequence>
<gene>
    <name evidence="1" type="ORF">JANAI62_05480</name>
</gene>
<dbReference type="EMBL" id="BPFH01000001">
    <property type="protein sequence ID" value="GIT93925.1"/>
    <property type="molecule type" value="Genomic_DNA"/>
</dbReference>
<proteinExistence type="predicted"/>